<feature type="domain" description="Pseudouridine synthase I TruA alpha/beta" evidence="6">
    <location>
        <begin position="164"/>
        <end position="264"/>
    </location>
</feature>
<evidence type="ECO:0000256" key="4">
    <source>
        <dbReference type="HAMAP-Rule" id="MF_00171"/>
    </source>
</evidence>
<proteinExistence type="inferred from homology"/>
<keyword evidence="2 4" id="KW-0819">tRNA processing</keyword>
<dbReference type="Gene3D" id="3.30.70.580">
    <property type="entry name" value="Pseudouridine synthase I, catalytic domain, N-terminal subdomain"/>
    <property type="match status" value="1"/>
</dbReference>
<evidence type="ECO:0000313" key="7">
    <source>
        <dbReference type="EMBL" id="WOJ95686.1"/>
    </source>
</evidence>
<dbReference type="PIRSF" id="PIRSF001430">
    <property type="entry name" value="tRNA_psdUrid_synth"/>
    <property type="match status" value="1"/>
</dbReference>
<dbReference type="InterPro" id="IPR020097">
    <property type="entry name" value="PsdUridine_synth_TruA_a/b_dom"/>
</dbReference>
<dbReference type="InterPro" id="IPR020103">
    <property type="entry name" value="PsdUridine_synth_cat_dom_sf"/>
</dbReference>
<comment type="similarity">
    <text evidence="1 4 5">Belongs to the tRNA pseudouridine synthase TruA family.</text>
</comment>
<keyword evidence="3 4" id="KW-0413">Isomerase</keyword>
<dbReference type="GO" id="GO:0160147">
    <property type="term" value="F:tRNA pseudouridine(38-40) synthase activity"/>
    <property type="evidence" value="ECO:0007669"/>
    <property type="project" value="UniProtKB-EC"/>
</dbReference>
<dbReference type="PANTHER" id="PTHR11142:SF0">
    <property type="entry name" value="TRNA PSEUDOURIDINE SYNTHASE-LIKE 1"/>
    <property type="match status" value="1"/>
</dbReference>
<dbReference type="PANTHER" id="PTHR11142">
    <property type="entry name" value="PSEUDOURIDYLATE SYNTHASE"/>
    <property type="match status" value="1"/>
</dbReference>
<comment type="caution">
    <text evidence="4">Lacks conserved residue(s) required for the propagation of feature annotation.</text>
</comment>
<dbReference type="SUPFAM" id="SSF55120">
    <property type="entry name" value="Pseudouridine synthase"/>
    <property type="match status" value="1"/>
</dbReference>
<dbReference type="Gene3D" id="3.30.70.660">
    <property type="entry name" value="Pseudouridine synthase I, catalytic domain, C-terminal subdomain"/>
    <property type="match status" value="1"/>
</dbReference>
<feature type="binding site" evidence="4">
    <location>
        <position position="129"/>
    </location>
    <ligand>
        <name>substrate</name>
    </ligand>
</feature>
<comment type="subunit">
    <text evidence="4">Homodimer.</text>
</comment>
<keyword evidence="8" id="KW-1185">Reference proteome</keyword>
<accession>A0ABZ0ICC2</accession>
<dbReference type="RefSeq" id="WP_407326390.1">
    <property type="nucleotide sequence ID" value="NZ_CP136865.1"/>
</dbReference>
<evidence type="ECO:0000256" key="2">
    <source>
        <dbReference type="ARBA" id="ARBA00022694"/>
    </source>
</evidence>
<dbReference type="InterPro" id="IPR001406">
    <property type="entry name" value="PsdUridine_synth_TruA"/>
</dbReference>
<dbReference type="EMBL" id="CP136865">
    <property type="protein sequence ID" value="WOJ95686.1"/>
    <property type="molecule type" value="Genomic_DNA"/>
</dbReference>
<feature type="domain" description="Pseudouridine synthase I TruA alpha/beta" evidence="6">
    <location>
        <begin position="24"/>
        <end position="121"/>
    </location>
</feature>
<dbReference type="InterPro" id="IPR020095">
    <property type="entry name" value="PsdUridine_synth_TruA_C"/>
</dbReference>
<evidence type="ECO:0000256" key="5">
    <source>
        <dbReference type="RuleBase" id="RU003792"/>
    </source>
</evidence>
<dbReference type="Pfam" id="PF01416">
    <property type="entry name" value="PseudoU_synth_1"/>
    <property type="match status" value="2"/>
</dbReference>
<feature type="active site" description="Nucleophile" evidence="4">
    <location>
        <position position="71"/>
    </location>
</feature>
<gene>
    <name evidence="4 7" type="primary">truA</name>
    <name evidence="7" type="ORF">R0137_10525</name>
</gene>
<dbReference type="EC" id="5.4.99.12" evidence="4"/>
<name>A0ABZ0ICC2_9GAMM</name>
<evidence type="ECO:0000256" key="1">
    <source>
        <dbReference type="ARBA" id="ARBA00009375"/>
    </source>
</evidence>
<dbReference type="NCBIfam" id="TIGR00071">
    <property type="entry name" value="hisT_truA"/>
    <property type="match status" value="1"/>
</dbReference>
<organism evidence="7 8">
    <name type="scientific">Congregibacter brevis</name>
    <dbReference type="NCBI Taxonomy" id="3081201"/>
    <lineage>
        <taxon>Bacteria</taxon>
        <taxon>Pseudomonadati</taxon>
        <taxon>Pseudomonadota</taxon>
        <taxon>Gammaproteobacteria</taxon>
        <taxon>Cellvibrionales</taxon>
        <taxon>Halieaceae</taxon>
        <taxon>Congregibacter</taxon>
    </lineage>
</organism>
<comment type="catalytic activity">
    <reaction evidence="4 5">
        <text>uridine(38/39/40) in tRNA = pseudouridine(38/39/40) in tRNA</text>
        <dbReference type="Rhea" id="RHEA:22376"/>
        <dbReference type="Rhea" id="RHEA-COMP:10085"/>
        <dbReference type="Rhea" id="RHEA-COMP:10087"/>
        <dbReference type="ChEBI" id="CHEBI:65314"/>
        <dbReference type="ChEBI" id="CHEBI:65315"/>
        <dbReference type="EC" id="5.4.99.12"/>
    </reaction>
</comment>
<reference evidence="7 8" key="1">
    <citation type="submission" date="2023-10" db="EMBL/GenBank/DDBJ databases">
        <title>Two novel species belonging to the OM43/NOR5 clade.</title>
        <authorList>
            <person name="Park M."/>
        </authorList>
    </citation>
    <scope>NUCLEOTIDE SEQUENCE [LARGE SCALE GENOMIC DNA]</scope>
    <source>
        <strain evidence="7 8">IMCC45268</strain>
    </source>
</reference>
<dbReference type="HAMAP" id="MF_00171">
    <property type="entry name" value="TruA"/>
    <property type="match status" value="1"/>
</dbReference>
<dbReference type="InterPro" id="IPR020094">
    <property type="entry name" value="TruA/RsuA/RluB/E/F_N"/>
</dbReference>
<sequence>MAEHQSRPFRTDTLPTGQRIALRVEYDGSVYSGWQSQPHLPKVRTVQTEVEAALSKIAAADVRVFCAGRTDTGVHATAQWFHFDAPADRSLKAWIFGGNAQLPLDIRLVDAKAVSADFHARHSAVARQYDYLISNTPTPSALLAKRILWVRQALDEVSMQRSLEALLGEQDFSAFRAASCQSTTPMRFMESVETRRRGDLVQIRVVANAFLHHMVRNIVGSTLLVGLGERNPDWLGELLATKDRTLAAATAPSHGLYLTGVRYPEALAIPAAPDLPFFPSATQE</sequence>
<dbReference type="Proteomes" id="UP001626549">
    <property type="component" value="Chromosome"/>
</dbReference>
<protein>
    <recommendedName>
        <fullName evidence="4">tRNA pseudouridine synthase A</fullName>
        <ecNumber evidence="4">5.4.99.12</ecNumber>
    </recommendedName>
    <alternativeName>
        <fullName evidence="4">tRNA pseudouridine(38-40) synthase</fullName>
    </alternativeName>
    <alternativeName>
        <fullName evidence="4">tRNA pseudouridylate synthase I</fullName>
    </alternativeName>
    <alternativeName>
        <fullName evidence="4">tRNA-uridine isomerase I</fullName>
    </alternativeName>
</protein>
<evidence type="ECO:0000259" key="6">
    <source>
        <dbReference type="Pfam" id="PF01416"/>
    </source>
</evidence>
<dbReference type="CDD" id="cd02570">
    <property type="entry name" value="PseudoU_synth_EcTruA"/>
    <property type="match status" value="1"/>
</dbReference>
<evidence type="ECO:0000256" key="3">
    <source>
        <dbReference type="ARBA" id="ARBA00023235"/>
    </source>
</evidence>
<evidence type="ECO:0000313" key="8">
    <source>
        <dbReference type="Proteomes" id="UP001626549"/>
    </source>
</evidence>
<comment type="function">
    <text evidence="4">Formation of pseudouridine at positions 38, 39 and 40 in the anticodon stem and loop of transfer RNAs.</text>
</comment>